<reference evidence="2 3" key="1">
    <citation type="submission" date="2019-01" db="EMBL/GenBank/DDBJ databases">
        <title>Nuclear Genome Assembly of the Microalgal Biofuel strain Nannochloropsis salina CCMP1776.</title>
        <authorList>
            <person name="Hovde B."/>
        </authorList>
    </citation>
    <scope>NUCLEOTIDE SEQUENCE [LARGE SCALE GENOMIC DNA]</scope>
    <source>
        <strain evidence="2 3">CCMP1776</strain>
    </source>
</reference>
<dbReference type="Proteomes" id="UP000355283">
    <property type="component" value="Unassembled WGS sequence"/>
</dbReference>
<name>A0A4D9D3N6_9STRA</name>
<proteinExistence type="predicted"/>
<feature type="non-terminal residue" evidence="2">
    <location>
        <position position="103"/>
    </location>
</feature>
<dbReference type="EMBL" id="SDOX01000061">
    <property type="protein sequence ID" value="TFJ83189.1"/>
    <property type="molecule type" value="Genomic_DNA"/>
</dbReference>
<sequence length="103" mass="10764">MPRLAFVSALLTLLTGSMSTLTVAAFLLPRPSSLPPPQTLALAGKQQADGAIRVKAIPEKREWVPLLKASDIAPGDLIPLEAKGLSLLLAADRDGIVYCTAGC</sequence>
<evidence type="ECO:0000313" key="2">
    <source>
        <dbReference type="EMBL" id="TFJ83189.1"/>
    </source>
</evidence>
<evidence type="ECO:0008006" key="4">
    <source>
        <dbReference type="Google" id="ProtNLM"/>
    </source>
</evidence>
<comment type="caution">
    <text evidence="2">The sequence shown here is derived from an EMBL/GenBank/DDBJ whole genome shotgun (WGS) entry which is preliminary data.</text>
</comment>
<feature type="chain" id="PRO_5020038460" description="Rieske domain-containing protein" evidence="1">
    <location>
        <begin position="20"/>
        <end position="103"/>
    </location>
</feature>
<protein>
    <recommendedName>
        <fullName evidence="4">Rieske domain-containing protein</fullName>
    </recommendedName>
</protein>
<dbReference type="AlphaFoldDB" id="A0A4D9D3N6"/>
<keyword evidence="3" id="KW-1185">Reference proteome</keyword>
<accession>A0A4D9D3N6</accession>
<organism evidence="2 3">
    <name type="scientific">Nannochloropsis salina CCMP1776</name>
    <dbReference type="NCBI Taxonomy" id="1027361"/>
    <lineage>
        <taxon>Eukaryota</taxon>
        <taxon>Sar</taxon>
        <taxon>Stramenopiles</taxon>
        <taxon>Ochrophyta</taxon>
        <taxon>Eustigmatophyceae</taxon>
        <taxon>Eustigmatales</taxon>
        <taxon>Monodopsidaceae</taxon>
        <taxon>Microchloropsis</taxon>
        <taxon>Microchloropsis salina</taxon>
    </lineage>
</organism>
<feature type="signal peptide" evidence="1">
    <location>
        <begin position="1"/>
        <end position="19"/>
    </location>
</feature>
<keyword evidence="1" id="KW-0732">Signal</keyword>
<gene>
    <name evidence="2" type="ORF">NSK_005498</name>
</gene>
<evidence type="ECO:0000313" key="3">
    <source>
        <dbReference type="Proteomes" id="UP000355283"/>
    </source>
</evidence>
<evidence type="ECO:0000256" key="1">
    <source>
        <dbReference type="SAM" id="SignalP"/>
    </source>
</evidence>